<evidence type="ECO:0000313" key="3">
    <source>
        <dbReference type="Proteomes" id="UP000695264"/>
    </source>
</evidence>
<name>A0ABX1C3G7_9ACTN</name>
<comment type="caution">
    <text evidence="2">The sequence shown here is derived from an EMBL/GenBank/DDBJ whole genome shotgun (WGS) entry which is preliminary data.</text>
</comment>
<protein>
    <submittedName>
        <fullName evidence="2">Uncharacterized protein</fullName>
    </submittedName>
</protein>
<dbReference type="Proteomes" id="UP000695264">
    <property type="component" value="Unassembled WGS sequence"/>
</dbReference>
<evidence type="ECO:0000256" key="1">
    <source>
        <dbReference type="SAM" id="MobiDB-lite"/>
    </source>
</evidence>
<dbReference type="RefSeq" id="WP_168103302.1">
    <property type="nucleotide sequence ID" value="NZ_JAATEN010000016.1"/>
</dbReference>
<dbReference type="EMBL" id="JAATEN010000016">
    <property type="protein sequence ID" value="NJQ02680.1"/>
    <property type="molecule type" value="Genomic_DNA"/>
</dbReference>
<feature type="region of interest" description="Disordered" evidence="1">
    <location>
        <begin position="1"/>
        <end position="46"/>
    </location>
</feature>
<accession>A0ABX1C3G7</accession>
<reference evidence="2 3" key="1">
    <citation type="submission" date="2020-03" db="EMBL/GenBank/DDBJ databases">
        <title>WGS of actinomycetes isolated from Thailand.</title>
        <authorList>
            <person name="Thawai C."/>
        </authorList>
    </citation>
    <scope>NUCLEOTIDE SEQUENCE [LARGE SCALE GENOMIC DNA]</scope>
    <source>
        <strain evidence="2 3">PLAI 1-29</strain>
    </source>
</reference>
<gene>
    <name evidence="2" type="ORF">HCK00_19580</name>
</gene>
<sequence>MAVTDHSSLITVPAATTHGTLQRRGVVPGDDMTPPARPHVGRRSEN</sequence>
<feature type="compositionally biased region" description="Polar residues" evidence="1">
    <location>
        <begin position="1"/>
        <end position="10"/>
    </location>
</feature>
<proteinExistence type="predicted"/>
<organism evidence="2 3">
    <name type="scientific">Streptomyces zingiberis</name>
    <dbReference type="NCBI Taxonomy" id="2053010"/>
    <lineage>
        <taxon>Bacteria</taxon>
        <taxon>Bacillati</taxon>
        <taxon>Actinomycetota</taxon>
        <taxon>Actinomycetes</taxon>
        <taxon>Kitasatosporales</taxon>
        <taxon>Streptomycetaceae</taxon>
        <taxon>Streptomyces</taxon>
    </lineage>
</organism>
<keyword evidence="3" id="KW-1185">Reference proteome</keyword>
<evidence type="ECO:0000313" key="2">
    <source>
        <dbReference type="EMBL" id="NJQ02680.1"/>
    </source>
</evidence>